<reference evidence="10 11" key="1">
    <citation type="submission" date="2021-05" db="EMBL/GenBank/DDBJ databases">
        <authorList>
            <person name="Zahm M."/>
            <person name="Klopp C."/>
            <person name="Cabau C."/>
            <person name="Kuhl H."/>
            <person name="Suciu R."/>
            <person name="Ciorpac M."/>
            <person name="Holostenco D."/>
            <person name="Gessner J."/>
            <person name="Wuertz S."/>
            <person name="Hohne C."/>
            <person name="Stock M."/>
            <person name="Gislard M."/>
            <person name="Lluch J."/>
            <person name="Milhes M."/>
            <person name="Lampietro C."/>
            <person name="Lopez Roques C."/>
            <person name="Donnadieu C."/>
            <person name="Du K."/>
            <person name="Schartl M."/>
            <person name="Guiguen Y."/>
        </authorList>
    </citation>
    <scope>NUCLEOTIDE SEQUENCE [LARGE SCALE GENOMIC DNA]</scope>
    <source>
        <strain evidence="10">Hh-F2</strain>
        <tissue evidence="10">Blood</tissue>
    </source>
</reference>
<dbReference type="InterPro" id="IPR021910">
    <property type="entry name" value="NGX6/PGAP6/MYMK"/>
</dbReference>
<protein>
    <submittedName>
        <fullName evidence="10">Post-GPI attachment to proteins factor 6-like</fullName>
    </submittedName>
</protein>
<evidence type="ECO:0000256" key="4">
    <source>
        <dbReference type="ARBA" id="ARBA00022692"/>
    </source>
</evidence>
<feature type="transmembrane region" description="Helical" evidence="7">
    <location>
        <begin position="544"/>
        <end position="562"/>
    </location>
</feature>
<feature type="signal peptide" evidence="8">
    <location>
        <begin position="1"/>
        <end position="20"/>
    </location>
</feature>
<feature type="transmembrane region" description="Helical" evidence="7">
    <location>
        <begin position="690"/>
        <end position="711"/>
    </location>
</feature>
<keyword evidence="5 7" id="KW-1133">Transmembrane helix</keyword>
<evidence type="ECO:0000313" key="10">
    <source>
        <dbReference type="EMBL" id="KAK6476251.1"/>
    </source>
</evidence>
<keyword evidence="6 7" id="KW-0472">Membrane</keyword>
<evidence type="ECO:0000256" key="8">
    <source>
        <dbReference type="SAM" id="SignalP"/>
    </source>
</evidence>
<feature type="transmembrane region" description="Helical" evidence="7">
    <location>
        <begin position="630"/>
        <end position="649"/>
    </location>
</feature>
<sequence length="770" mass="84108">MKKRGPVCLLIAVFLTSCCATADDLTYVSEFYSKVPQKLSRYSWYGNVRLLLFKVPQDTVFVRWLFTGSRGAGATCANTTVTVHIRAGAPPVINPLETQFSENAAFSLAHNFTLMLGSAGPNMTFFNLTNPAVGDWFIAAHLPKDDGKIEPKGFSSSCSYFFQPQMFVRRVIDMPVLEPGVPLQQTVSSPDKPAVLKVFIPAYTAELSLRLSGCRTENSTADSCPLVLTLGSAALTRSSPKTVNCSGQAECPARLHTPPWESWVRITVESLNSNLSTSFQITAALTAGCKPKSGGLFSDFLSKFSGVNGTGLFSNATSNATLPVDNATALVQPQADSLLNSAPSGDSCLRSQPVFREDVDVVSVRFALINGPNISISSQAPTLISLNLNSGADSGGTLVLDLRLNQTSLTHVNATVVVCVSAGSPVLTLNESQSCTTAFSQGYSLRMNGTSPEAALHIPFPETALWYLTLHTVCPAHASECGKVSGTVLASSLLSACVNDCGTYGECRLLRSYGYLYAACTCKAGQRGWSCTDASEAQSYARQMLAALLLTLSNLMFIPPIVVAVYRYYIVEASVYLFTMFFSTFYHACDQPGVTVMCIMDYDTLQYCDFLGSVSSIWVTILCMARVKDIFKYMLFMLGTLVIAMSMQLDRRGMWNMLGPCLCAGLAMIAAWIYRGVQRRQCYPTTWKRWVFFLLPGIVSAVVGISLYVFAQTDENYLYTHSAWHILVASSVVFLLPPREKHKKPWGWSQEAICGYQICKNEREELYTVP</sequence>
<evidence type="ECO:0000256" key="7">
    <source>
        <dbReference type="SAM" id="Phobius"/>
    </source>
</evidence>
<comment type="caution">
    <text evidence="10">The sequence shown here is derived from an EMBL/GenBank/DDBJ whole genome shotgun (WGS) entry which is preliminary data.</text>
</comment>
<keyword evidence="3" id="KW-1003">Cell membrane</keyword>
<dbReference type="PANTHER" id="PTHR14319">
    <property type="entry name" value="FIVE-SPAN TRANSMEMBRANE PROTEIN M83"/>
    <property type="match status" value="1"/>
</dbReference>
<dbReference type="PROSITE" id="PS00022">
    <property type="entry name" value="EGF_1"/>
    <property type="match status" value="1"/>
</dbReference>
<proteinExistence type="inferred from homology"/>
<keyword evidence="11" id="KW-1185">Reference proteome</keyword>
<feature type="domain" description="EGF-like" evidence="9">
    <location>
        <begin position="520"/>
        <end position="531"/>
    </location>
</feature>
<comment type="subcellular location">
    <subcellularLocation>
        <location evidence="1">Cell membrane</location>
        <topology evidence="1">Multi-pass membrane protein</topology>
    </subcellularLocation>
</comment>
<comment type="similarity">
    <text evidence="2">Belongs to the TMEM8 family.</text>
</comment>
<evidence type="ECO:0000256" key="5">
    <source>
        <dbReference type="ARBA" id="ARBA00022989"/>
    </source>
</evidence>
<feature type="transmembrane region" description="Helical" evidence="7">
    <location>
        <begin position="655"/>
        <end position="674"/>
    </location>
</feature>
<evidence type="ECO:0000256" key="6">
    <source>
        <dbReference type="ARBA" id="ARBA00023136"/>
    </source>
</evidence>
<evidence type="ECO:0000313" key="11">
    <source>
        <dbReference type="Proteomes" id="UP001369086"/>
    </source>
</evidence>
<feature type="chain" id="PRO_5045634613" evidence="8">
    <location>
        <begin position="21"/>
        <end position="770"/>
    </location>
</feature>
<evidence type="ECO:0000256" key="2">
    <source>
        <dbReference type="ARBA" id="ARBA00005542"/>
    </source>
</evidence>
<evidence type="ECO:0000256" key="1">
    <source>
        <dbReference type="ARBA" id="ARBA00004651"/>
    </source>
</evidence>
<dbReference type="Pfam" id="PF12036">
    <property type="entry name" value="DUF3522"/>
    <property type="match status" value="1"/>
</dbReference>
<keyword evidence="8" id="KW-0732">Signal</keyword>
<name>A0ABR0YV25_HUSHU</name>
<dbReference type="PANTHER" id="PTHR14319:SF7">
    <property type="entry name" value="POST-GPI ATTACHMENT TO PROTEINS FACTOR 6"/>
    <property type="match status" value="1"/>
</dbReference>
<accession>A0ABR0YV25</accession>
<keyword evidence="4 7" id="KW-0812">Transmembrane</keyword>
<evidence type="ECO:0000256" key="3">
    <source>
        <dbReference type="ARBA" id="ARBA00022475"/>
    </source>
</evidence>
<dbReference type="PROSITE" id="PS51257">
    <property type="entry name" value="PROKAR_LIPOPROTEIN"/>
    <property type="match status" value="1"/>
</dbReference>
<feature type="transmembrane region" description="Helical" evidence="7">
    <location>
        <begin position="717"/>
        <end position="736"/>
    </location>
</feature>
<dbReference type="Proteomes" id="UP001369086">
    <property type="component" value="Unassembled WGS sequence"/>
</dbReference>
<gene>
    <name evidence="10" type="ORF">HHUSO_G24311</name>
</gene>
<dbReference type="InterPro" id="IPR000742">
    <property type="entry name" value="EGF"/>
</dbReference>
<evidence type="ECO:0000259" key="9">
    <source>
        <dbReference type="PROSITE" id="PS00022"/>
    </source>
</evidence>
<organism evidence="10 11">
    <name type="scientific">Huso huso</name>
    <name type="common">Beluga</name>
    <name type="synonym">Acipenser huso</name>
    <dbReference type="NCBI Taxonomy" id="61971"/>
    <lineage>
        <taxon>Eukaryota</taxon>
        <taxon>Metazoa</taxon>
        <taxon>Chordata</taxon>
        <taxon>Craniata</taxon>
        <taxon>Vertebrata</taxon>
        <taxon>Euteleostomi</taxon>
        <taxon>Actinopterygii</taxon>
        <taxon>Chondrostei</taxon>
        <taxon>Acipenseriformes</taxon>
        <taxon>Acipenseridae</taxon>
        <taxon>Huso</taxon>
    </lineage>
</organism>
<dbReference type="EMBL" id="JAHFZB010000023">
    <property type="protein sequence ID" value="KAK6476251.1"/>
    <property type="molecule type" value="Genomic_DNA"/>
</dbReference>